<evidence type="ECO:0000256" key="10">
    <source>
        <dbReference type="PROSITE-ProRule" id="PRU00110"/>
    </source>
</evidence>
<evidence type="ECO:0000256" key="8">
    <source>
        <dbReference type="ARBA" id="ARBA00023012"/>
    </source>
</evidence>
<dbReference type="STRING" id="45070.Lnau_0534"/>
<keyword evidence="5" id="KW-0547">Nucleotide-binding</keyword>
<keyword evidence="15" id="KW-1185">Reference proteome</keyword>
<dbReference type="PANTHER" id="PTHR45339:SF1">
    <property type="entry name" value="HYBRID SIGNAL TRANSDUCTION HISTIDINE KINASE J"/>
    <property type="match status" value="1"/>
</dbReference>
<feature type="modified residue" description="Phosphohistidine" evidence="10">
    <location>
        <position position="135"/>
    </location>
</feature>
<dbReference type="Proteomes" id="UP000054725">
    <property type="component" value="Unassembled WGS sequence"/>
</dbReference>
<dbReference type="AlphaFoldDB" id="A0A0W0X226"/>
<keyword evidence="14" id="KW-0808">Transferase</keyword>
<organism evidence="14 15">
    <name type="scientific">Legionella nautarum</name>
    <dbReference type="NCBI Taxonomy" id="45070"/>
    <lineage>
        <taxon>Bacteria</taxon>
        <taxon>Pseudomonadati</taxon>
        <taxon>Pseudomonadota</taxon>
        <taxon>Gammaproteobacteria</taxon>
        <taxon>Legionellales</taxon>
        <taxon>Legionellaceae</taxon>
        <taxon>Legionella</taxon>
    </lineage>
</organism>
<feature type="domain" description="HPt" evidence="13">
    <location>
        <begin position="96"/>
        <end position="193"/>
    </location>
</feature>
<name>A0A0W0X226_9GAMM</name>
<keyword evidence="7" id="KW-1133">Transmembrane helix</keyword>
<dbReference type="GO" id="GO:0005524">
    <property type="term" value="F:ATP binding"/>
    <property type="evidence" value="ECO:0007669"/>
    <property type="project" value="UniProtKB-KW"/>
</dbReference>
<dbReference type="Gene3D" id="1.20.120.160">
    <property type="entry name" value="HPT domain"/>
    <property type="match status" value="1"/>
</dbReference>
<dbReference type="InterPro" id="IPR001789">
    <property type="entry name" value="Sig_transdc_resp-reg_receiver"/>
</dbReference>
<comment type="caution">
    <text evidence="14">The sequence shown here is derived from an EMBL/GenBank/DDBJ whole genome shotgun (WGS) entry which is preliminary data.</text>
</comment>
<evidence type="ECO:0000256" key="6">
    <source>
        <dbReference type="ARBA" id="ARBA00022840"/>
    </source>
</evidence>
<evidence type="ECO:0000256" key="2">
    <source>
        <dbReference type="ARBA" id="ARBA00022475"/>
    </source>
</evidence>
<dbReference type="InterPro" id="IPR036641">
    <property type="entry name" value="HPT_dom_sf"/>
</dbReference>
<keyword evidence="6" id="KW-0067">ATP-binding</keyword>
<gene>
    <name evidence="14" type="ORF">Lnau_0534</name>
</gene>
<evidence type="ECO:0000256" key="1">
    <source>
        <dbReference type="ARBA" id="ARBA00004651"/>
    </source>
</evidence>
<dbReference type="OrthoDB" id="5634458at2"/>
<evidence type="ECO:0000256" key="4">
    <source>
        <dbReference type="ARBA" id="ARBA00022692"/>
    </source>
</evidence>
<keyword evidence="9" id="KW-0472">Membrane</keyword>
<evidence type="ECO:0000256" key="9">
    <source>
        <dbReference type="ARBA" id="ARBA00023136"/>
    </source>
</evidence>
<proteinExistence type="predicted"/>
<evidence type="ECO:0000256" key="5">
    <source>
        <dbReference type="ARBA" id="ARBA00022741"/>
    </source>
</evidence>
<comment type="caution">
    <text evidence="11">Lacks conserved residue(s) required for the propagation of feature annotation.</text>
</comment>
<feature type="non-terminal residue" evidence="14">
    <location>
        <position position="1"/>
    </location>
</feature>
<accession>A0A0W0X226</accession>
<evidence type="ECO:0000256" key="3">
    <source>
        <dbReference type="ARBA" id="ARBA00022553"/>
    </source>
</evidence>
<evidence type="ECO:0000259" key="12">
    <source>
        <dbReference type="PROSITE" id="PS50110"/>
    </source>
</evidence>
<keyword evidence="14" id="KW-0418">Kinase</keyword>
<keyword evidence="8" id="KW-0902">Two-component regulatory system</keyword>
<evidence type="ECO:0000256" key="7">
    <source>
        <dbReference type="ARBA" id="ARBA00022989"/>
    </source>
</evidence>
<dbReference type="InterPro" id="IPR011006">
    <property type="entry name" value="CheY-like_superfamily"/>
</dbReference>
<dbReference type="EC" id="2.7.13.3" evidence="14"/>
<dbReference type="RefSeq" id="WP_157070612.1">
    <property type="nucleotide sequence ID" value="NZ_LNYO01000006.1"/>
</dbReference>
<keyword evidence="3 10" id="KW-0597">Phosphoprotein</keyword>
<evidence type="ECO:0000256" key="11">
    <source>
        <dbReference type="PROSITE-ProRule" id="PRU00169"/>
    </source>
</evidence>
<feature type="domain" description="Response regulatory" evidence="12">
    <location>
        <begin position="1"/>
        <end position="50"/>
    </location>
</feature>
<keyword evidence="4" id="KW-0812">Transmembrane</keyword>
<dbReference type="SUPFAM" id="SSF52172">
    <property type="entry name" value="CheY-like"/>
    <property type="match status" value="1"/>
</dbReference>
<evidence type="ECO:0000313" key="15">
    <source>
        <dbReference type="Proteomes" id="UP000054725"/>
    </source>
</evidence>
<evidence type="ECO:0000259" key="13">
    <source>
        <dbReference type="PROSITE" id="PS50894"/>
    </source>
</evidence>
<dbReference type="GO" id="GO:0004673">
    <property type="term" value="F:protein histidine kinase activity"/>
    <property type="evidence" value="ECO:0007669"/>
    <property type="project" value="UniProtKB-EC"/>
</dbReference>
<dbReference type="Pfam" id="PF01627">
    <property type="entry name" value="Hpt"/>
    <property type="match status" value="1"/>
</dbReference>
<dbReference type="PANTHER" id="PTHR45339">
    <property type="entry name" value="HYBRID SIGNAL TRANSDUCTION HISTIDINE KINASE J"/>
    <property type="match status" value="1"/>
</dbReference>
<dbReference type="PATRIC" id="fig|45070.6.peg.561"/>
<dbReference type="Gene3D" id="3.40.50.2300">
    <property type="match status" value="1"/>
</dbReference>
<comment type="subcellular location">
    <subcellularLocation>
        <location evidence="1">Cell membrane</location>
        <topology evidence="1">Multi-pass membrane protein</topology>
    </subcellularLocation>
</comment>
<dbReference type="EMBL" id="LNYO01000006">
    <property type="protein sequence ID" value="KTD38619.1"/>
    <property type="molecule type" value="Genomic_DNA"/>
</dbReference>
<dbReference type="PROSITE" id="PS50110">
    <property type="entry name" value="RESPONSE_REGULATORY"/>
    <property type="match status" value="1"/>
</dbReference>
<keyword evidence="2" id="KW-1003">Cell membrane</keyword>
<dbReference type="SUPFAM" id="SSF47226">
    <property type="entry name" value="Histidine-containing phosphotransfer domain, HPT domain"/>
    <property type="match status" value="1"/>
</dbReference>
<dbReference type="PROSITE" id="PS50894">
    <property type="entry name" value="HPT"/>
    <property type="match status" value="1"/>
</dbReference>
<dbReference type="GO" id="GO:0000160">
    <property type="term" value="P:phosphorelay signal transduction system"/>
    <property type="evidence" value="ECO:0007669"/>
    <property type="project" value="UniProtKB-KW"/>
</dbReference>
<sequence length="195" mass="22584">EKDKDHTPIVALTAHAAEENKQHCIEAGMDAVLSKPITKIHASNILDHFVRHPETLEREKIEQAKLDLPDNEEELFALEQFPLLEVEQTLKNLGNKSVFIELLQDLIEVSIPQDFPRMKDAFATKNYEQVEKLAHKLKGGAVYVGTIRMKYACQYLERYWKSGQRELFKKLYKQTVSVIEETMSYVKNWLKVNSP</sequence>
<dbReference type="GO" id="GO:0005886">
    <property type="term" value="C:plasma membrane"/>
    <property type="evidence" value="ECO:0007669"/>
    <property type="project" value="UniProtKB-SubCell"/>
</dbReference>
<protein>
    <submittedName>
        <fullName evidence="14">Sensory histidine-kinase / response regulator</fullName>
        <ecNumber evidence="14">2.7.13.3</ecNumber>
    </submittedName>
</protein>
<reference evidence="14 15" key="1">
    <citation type="submission" date="2015-11" db="EMBL/GenBank/DDBJ databases">
        <title>Genomic analysis of 38 Legionella species identifies large and diverse effector repertoires.</title>
        <authorList>
            <person name="Burstein D."/>
            <person name="Amaro F."/>
            <person name="Zusman T."/>
            <person name="Lifshitz Z."/>
            <person name="Cohen O."/>
            <person name="Gilbert J.A."/>
            <person name="Pupko T."/>
            <person name="Shuman H.A."/>
            <person name="Segal G."/>
        </authorList>
    </citation>
    <scope>NUCLEOTIDE SEQUENCE [LARGE SCALE GENOMIC DNA]</scope>
    <source>
        <strain evidence="14 15">ATCC 49506</strain>
    </source>
</reference>
<evidence type="ECO:0000313" key="14">
    <source>
        <dbReference type="EMBL" id="KTD38619.1"/>
    </source>
</evidence>
<dbReference type="InterPro" id="IPR008207">
    <property type="entry name" value="Sig_transdc_His_kin_Hpt_dom"/>
</dbReference>